<organism evidence="2 3">
    <name type="scientific">Candidatus Kerfeldbacteria bacterium RIFCSPLOWO2_01_FULL_48_11</name>
    <dbReference type="NCBI Taxonomy" id="1798543"/>
    <lineage>
        <taxon>Bacteria</taxon>
        <taxon>Candidatus Kerfeldiibacteriota</taxon>
    </lineage>
</organism>
<sequence>MQNGSRITWTKVDTLFVFLSVWTVVQFTMCLMEFLHWDNYAVPLEMPLSYFLLVMIYVLRKEVDRWLKKSLRKRKGEYFLLGWWLAMLVMFVIEFMTLGRYSVPSRMVETCIWVLIPYCLSALSKILHTYSSTRNGPQR</sequence>
<dbReference type="AlphaFoldDB" id="A0A1G2B3M3"/>
<feature type="transmembrane region" description="Helical" evidence="1">
    <location>
        <begin position="80"/>
        <end position="101"/>
    </location>
</feature>
<comment type="caution">
    <text evidence="2">The sequence shown here is derived from an EMBL/GenBank/DDBJ whole genome shotgun (WGS) entry which is preliminary data.</text>
</comment>
<protein>
    <submittedName>
        <fullName evidence="2">Uncharacterized protein</fullName>
    </submittedName>
</protein>
<dbReference type="EMBL" id="MHKE01000017">
    <property type="protein sequence ID" value="OGY82810.1"/>
    <property type="molecule type" value="Genomic_DNA"/>
</dbReference>
<evidence type="ECO:0000313" key="3">
    <source>
        <dbReference type="Proteomes" id="UP000179164"/>
    </source>
</evidence>
<feature type="transmembrane region" description="Helical" evidence="1">
    <location>
        <begin position="12"/>
        <end position="34"/>
    </location>
</feature>
<feature type="transmembrane region" description="Helical" evidence="1">
    <location>
        <begin position="40"/>
        <end position="59"/>
    </location>
</feature>
<gene>
    <name evidence="2" type="ORF">A2898_04415</name>
</gene>
<reference evidence="2 3" key="1">
    <citation type="journal article" date="2016" name="Nat. Commun.">
        <title>Thousands of microbial genomes shed light on interconnected biogeochemical processes in an aquifer system.</title>
        <authorList>
            <person name="Anantharaman K."/>
            <person name="Brown C.T."/>
            <person name="Hug L.A."/>
            <person name="Sharon I."/>
            <person name="Castelle C.J."/>
            <person name="Probst A.J."/>
            <person name="Thomas B.C."/>
            <person name="Singh A."/>
            <person name="Wilkins M.J."/>
            <person name="Karaoz U."/>
            <person name="Brodie E.L."/>
            <person name="Williams K.H."/>
            <person name="Hubbard S.S."/>
            <person name="Banfield J.F."/>
        </authorList>
    </citation>
    <scope>NUCLEOTIDE SEQUENCE [LARGE SCALE GENOMIC DNA]</scope>
</reference>
<proteinExistence type="predicted"/>
<accession>A0A1G2B3M3</accession>
<dbReference type="Proteomes" id="UP000179164">
    <property type="component" value="Unassembled WGS sequence"/>
</dbReference>
<name>A0A1G2B3M3_9BACT</name>
<keyword evidence="1" id="KW-0472">Membrane</keyword>
<keyword evidence="1" id="KW-0812">Transmembrane</keyword>
<evidence type="ECO:0000256" key="1">
    <source>
        <dbReference type="SAM" id="Phobius"/>
    </source>
</evidence>
<keyword evidence="1" id="KW-1133">Transmembrane helix</keyword>
<evidence type="ECO:0000313" key="2">
    <source>
        <dbReference type="EMBL" id="OGY82810.1"/>
    </source>
</evidence>